<dbReference type="Gene3D" id="2.60.40.10">
    <property type="entry name" value="Immunoglobulins"/>
    <property type="match status" value="1"/>
</dbReference>
<organism evidence="2 3">
    <name type="scientific">Flavisolibacter tropicus</name>
    <dbReference type="NCBI Taxonomy" id="1492898"/>
    <lineage>
        <taxon>Bacteria</taxon>
        <taxon>Pseudomonadati</taxon>
        <taxon>Bacteroidota</taxon>
        <taxon>Chitinophagia</taxon>
        <taxon>Chitinophagales</taxon>
        <taxon>Chitinophagaceae</taxon>
        <taxon>Flavisolibacter</taxon>
    </lineage>
</organism>
<dbReference type="AlphaFoldDB" id="A0A172TTS0"/>
<dbReference type="NCBIfam" id="TIGR04183">
    <property type="entry name" value="Por_Secre_tail"/>
    <property type="match status" value="1"/>
</dbReference>
<dbReference type="RefSeq" id="WP_066403141.1">
    <property type="nucleotide sequence ID" value="NZ_CP011390.1"/>
</dbReference>
<evidence type="ECO:0000256" key="1">
    <source>
        <dbReference type="SAM" id="SignalP"/>
    </source>
</evidence>
<evidence type="ECO:0008006" key="4">
    <source>
        <dbReference type="Google" id="ProtNLM"/>
    </source>
</evidence>
<dbReference type="OrthoDB" id="652988at2"/>
<reference evidence="3" key="1">
    <citation type="submission" date="2015-01" db="EMBL/GenBank/DDBJ databases">
        <title>Flavisolibacter sp./LCS9/ whole genome sequencing.</title>
        <authorList>
            <person name="Kim M.K."/>
            <person name="Srinivasan S."/>
            <person name="Lee J.-J."/>
        </authorList>
    </citation>
    <scope>NUCLEOTIDE SEQUENCE [LARGE SCALE GENOMIC DNA]</scope>
    <source>
        <strain evidence="3">LCS9</strain>
    </source>
</reference>
<keyword evidence="1" id="KW-0732">Signal</keyword>
<dbReference type="STRING" id="1492898.SY85_07645"/>
<feature type="signal peptide" evidence="1">
    <location>
        <begin position="1"/>
        <end position="19"/>
    </location>
</feature>
<dbReference type="InterPro" id="IPR026444">
    <property type="entry name" value="Secre_tail"/>
</dbReference>
<sequence>MIKTILTVSICFITLLLHAQNTDLPGPTPQLQTLPSGSYIIAMDNTLQLNSAGNFNLKAYGLVVYLLNNNVRVKWAIKAGKTKDGIDFTGTAETIKPTLVAAGAAKNFKAGPFVIFASDTTGVAFLIDAFYAANSLTGLNRPTIFRLTADVTNVDIRYDLSGFRPKAAILTDGGNQNIHLAYMTAAAIPAISYATSLGTDLLINCFTFASEPHNGKTGTAVNNAINAIKDFVTKGGNFLAQCDAIDNYENNSLGRFQTTGGIKVTNTIGTNYTYPNPDLSLSQYEGNYDGNAGGSVRDWKVIGTTINNQHSHFKGTLADTMAIGVSVSKHFNGKGGLVFYVGNHDFDPSKAAEINGIRMYMNAFLTPSNTNCPLLTFTPLDAKLTQFSGNTQNGKTKLAWTVSNNESVKQIFVEKSLDGTNFSLVAVYPPSTNTGISNYQYTEVQNVTKTYYRLKLIDKQGSSQSSPVVFISYQESQQPFIRVLNDAGKDDIMISYHSNKKDMANFYVYNSSGTRVYSGKHMLVEGSNIVSIPATSLNQKGIYFVEAINQDNSVLKTKLMKL</sequence>
<accession>A0A172TTS0</accession>
<dbReference type="Proteomes" id="UP000077177">
    <property type="component" value="Chromosome"/>
</dbReference>
<evidence type="ECO:0000313" key="2">
    <source>
        <dbReference type="EMBL" id="ANE50386.1"/>
    </source>
</evidence>
<dbReference type="EMBL" id="CP011390">
    <property type="protein sequence ID" value="ANE50386.1"/>
    <property type="molecule type" value="Genomic_DNA"/>
</dbReference>
<gene>
    <name evidence="2" type="ORF">SY85_07645</name>
</gene>
<name>A0A172TTS0_9BACT</name>
<evidence type="ECO:0000313" key="3">
    <source>
        <dbReference type="Proteomes" id="UP000077177"/>
    </source>
</evidence>
<reference evidence="2 3" key="2">
    <citation type="journal article" date="2016" name="Int. J. Syst. Evol. Microbiol.">
        <title>Flavisolibacter tropicus sp. nov., isolated from tropical soil.</title>
        <authorList>
            <person name="Lee J.J."/>
            <person name="Kang M.S."/>
            <person name="Kim G.S."/>
            <person name="Lee C.S."/>
            <person name="Lim S."/>
            <person name="Lee J."/>
            <person name="Roh S.H."/>
            <person name="Kang H."/>
            <person name="Ha J.M."/>
            <person name="Bae S."/>
            <person name="Jung H.Y."/>
            <person name="Kim M.K."/>
        </authorList>
    </citation>
    <scope>NUCLEOTIDE SEQUENCE [LARGE SCALE GENOMIC DNA]</scope>
    <source>
        <strain evidence="2 3">LCS9</strain>
    </source>
</reference>
<dbReference type="KEGG" id="fla:SY85_07645"/>
<feature type="chain" id="PRO_5008001133" description="Secretion system C-terminal sorting domain-containing protein" evidence="1">
    <location>
        <begin position="20"/>
        <end position="562"/>
    </location>
</feature>
<keyword evidence="3" id="KW-1185">Reference proteome</keyword>
<proteinExistence type="predicted"/>
<protein>
    <recommendedName>
        <fullName evidence="4">Secretion system C-terminal sorting domain-containing protein</fullName>
    </recommendedName>
</protein>
<dbReference type="InterPro" id="IPR013783">
    <property type="entry name" value="Ig-like_fold"/>
</dbReference>